<name>A0A2L0ETT8_SORCE</name>
<evidence type="ECO:0000313" key="1">
    <source>
        <dbReference type="EMBL" id="AUX42692.1"/>
    </source>
</evidence>
<dbReference type="Proteomes" id="UP000238348">
    <property type="component" value="Chromosome"/>
</dbReference>
<protein>
    <submittedName>
        <fullName evidence="1">Uncharacterized protein</fullName>
    </submittedName>
</protein>
<gene>
    <name evidence="1" type="ORF">SOCE26_041250</name>
</gene>
<evidence type="ECO:0000313" key="2">
    <source>
        <dbReference type="Proteomes" id="UP000238348"/>
    </source>
</evidence>
<reference evidence="1 2" key="1">
    <citation type="submission" date="2015-09" db="EMBL/GenBank/DDBJ databases">
        <title>Sorangium comparison.</title>
        <authorList>
            <person name="Zaburannyi N."/>
            <person name="Bunk B."/>
            <person name="Overmann J."/>
            <person name="Mueller R."/>
        </authorList>
    </citation>
    <scope>NUCLEOTIDE SEQUENCE [LARGE SCALE GENOMIC DNA]</scope>
    <source>
        <strain evidence="1 2">So ce26</strain>
    </source>
</reference>
<sequence length="346" mass="35848">MTKSPSVPAIRIPLPPEKLRCSARSSPPIARQVPLNDRAAASAFPPRAARLGLALALLLPACQGSEPPEVRTSGCPRCDAARSAGALPRGGIDECSGVVASGTHPDVLYVHNDSGDDARFFALGLDGTPRAEFEVAGATAIDWEDVARGPCGGGGGSCLYFADIGDNEGERERYEIYRVEEPDALGGGTGAQTAESFSLVYPDGSHDAETLLVHPITGALTVVTKEKDKRDRAWVYELAALPAAGGTATLAEAGPIEPPAGGASFTAGDVRPDGSGVLLRTSSHVFFYPMTPEQTVAQALAELPCVLPVAAEEQGEAIAWLPGGWNYVTLGEGGEAPLHQVSCQAP</sequence>
<dbReference type="AlphaFoldDB" id="A0A2L0ETT8"/>
<dbReference type="EMBL" id="CP012673">
    <property type="protein sequence ID" value="AUX42692.1"/>
    <property type="molecule type" value="Genomic_DNA"/>
</dbReference>
<organism evidence="1 2">
    <name type="scientific">Sorangium cellulosum</name>
    <name type="common">Polyangium cellulosum</name>
    <dbReference type="NCBI Taxonomy" id="56"/>
    <lineage>
        <taxon>Bacteria</taxon>
        <taxon>Pseudomonadati</taxon>
        <taxon>Myxococcota</taxon>
        <taxon>Polyangia</taxon>
        <taxon>Polyangiales</taxon>
        <taxon>Polyangiaceae</taxon>
        <taxon>Sorangium</taxon>
    </lineage>
</organism>
<proteinExistence type="predicted"/>
<accession>A0A2L0ETT8</accession>